<organism evidence="1 2">
    <name type="scientific">Clavispora lusitaniae</name>
    <name type="common">Candida lusitaniae</name>
    <dbReference type="NCBI Taxonomy" id="36911"/>
    <lineage>
        <taxon>Eukaryota</taxon>
        <taxon>Fungi</taxon>
        <taxon>Dikarya</taxon>
        <taxon>Ascomycota</taxon>
        <taxon>Saccharomycotina</taxon>
        <taxon>Pichiomycetes</taxon>
        <taxon>Metschnikowiaceae</taxon>
        <taxon>Clavispora</taxon>
    </lineage>
</organism>
<keyword evidence="2" id="KW-1185">Reference proteome</keyword>
<sequence>MNHAKLHKPFSSHGKHSPRSTQPVSPQKIKSMIPPTTQSPKKPSGPPPNVDPRKFIVDQIIRDCYSKQILRDGRQVLEIRYNTHLGIREYSQFPQAPPPPDVPPSQVGSIKNRILVLCTKSSGRILLQKGKYNDVKHIYQVGRSWDLDELRCITRVSHDSLILSLNKDYYWKSAEGPERFIKFVHHLASIYSKFTGNYPELKGFRLQELGLPPLANTSSNQQSSSRPVVPSESASVSRSQIDSSRQRMADNAPVLSHATTDGKNNRVANHYKEMDFTSNGKLPVKPMLVMDVDRPSSNAPRSMLDPVPPKLEAPKNVLPQSSSVAQSSAASLNDSHSFVFGVEDKVQDGKVVPTITEYANATGRTSPLRNYSPERHSEGTRKVSEPLESAAAYSLQLQAALDKKEDALPRDELTLQENSLPKNEQFPKDHPLPKDSLNRVSDAFEDAIQYDEHSLSSKSDQIDPTKVHIDNEPFPEQVTPTEAESIIDNSIREIQSYMDTEFAPSKTISRTSTNHPVPGDISQTQTDPALETPETKSVASVDKFMNLDSSSFGAGFETPVTDEEPPVSEVKFDKDPEVDEMLDEIGWSVTEGSDQFIKKLSTELNNTKRKNIAELINLDFGKDSFANEIRVSDGEVHNLFGIFKKMEVQFSMIDSEINDIENNSRGLQVKAVNKKLLFNELSEILNKVRVSTRDLDLVAHFIDFKDIDSIPTLESKLLVLYGALKTFGGASEDDFSNMEALKQFKIRYEATASSFMQHFSDFIRTEFKKTVVQLKSDVSLSYSRSLFSSLKHYLIYVGITNFVRCVSYRDLEALGNDVRSFLVTYLTSVLNSLLKSIHQTSSIPKRLSESLEFGTSSRKSKISRFGSSRLSKRASSNEEANHANLKTLEGTKEKASGEITDYKTVMSLVAETRDLMLKVQFFLGSFFHLSSPDDFDEALKNTSFEGRLKELQDPDLDGVNYKSNSNELLKFMTAVFGDYVNGFISKVTPSELIIPQLLVELHAFLIEATNKDQDFIAFSFIGKLIERYKRSWNKLISRQVHLLNKSDIRSKGEVLPVVRNINQIVLSTETTLEESFSYKDSQDAQLEVEHFINNSYSELTAAAVDLFSREDPLLKTNAHDEKERAHRNVAILQNVFTVIQQLDDLNSARVDPMKHEMNTVFKRVEKEYFNHILHRYFNKMTEFVHTHGDFTTRKKTDKILIKTLASTHTSKDVQPKIIEMHRKLERHVVISNTVFEQDLLRRLWTDLESELTQLFQTFDKIIRGEDRDTAVYVSVSEVRRYFSSAASS</sequence>
<accession>A0ACD0WMA3</accession>
<gene>
    <name evidence="1" type="ORF">EJF14_40645</name>
</gene>
<proteinExistence type="predicted"/>
<protein>
    <submittedName>
        <fullName evidence="1">Exocyst complex component</fullName>
    </submittedName>
</protein>
<evidence type="ECO:0000313" key="2">
    <source>
        <dbReference type="Proteomes" id="UP000326582"/>
    </source>
</evidence>
<name>A0ACD0WMA3_CLALS</name>
<evidence type="ECO:0000313" key="1">
    <source>
        <dbReference type="EMBL" id="QFZ28602.1"/>
    </source>
</evidence>
<reference evidence="2" key="1">
    <citation type="journal article" date="2019" name="MBio">
        <title>Comparative genomics for the elucidation of multidrug resistance (MDR) in Candida lusitaniae.</title>
        <authorList>
            <person name="Kannan A."/>
            <person name="Asner S.A."/>
            <person name="Trachsel E."/>
            <person name="Kelly S."/>
            <person name="Parker J."/>
            <person name="Sanglard D."/>
        </authorList>
    </citation>
    <scope>NUCLEOTIDE SEQUENCE [LARGE SCALE GENOMIC DNA]</scope>
    <source>
        <strain evidence="2">P1</strain>
    </source>
</reference>
<dbReference type="EMBL" id="CP038487">
    <property type="protein sequence ID" value="QFZ28602.1"/>
    <property type="molecule type" value="Genomic_DNA"/>
</dbReference>
<dbReference type="Proteomes" id="UP000326582">
    <property type="component" value="Chromosome 4"/>
</dbReference>